<reference evidence="2" key="1">
    <citation type="journal article" date="2022" name="Mol. Ecol. Resour.">
        <title>The genomes of chicory, endive, great burdock and yacon provide insights into Asteraceae palaeo-polyploidization history and plant inulin production.</title>
        <authorList>
            <person name="Fan W."/>
            <person name="Wang S."/>
            <person name="Wang H."/>
            <person name="Wang A."/>
            <person name="Jiang F."/>
            <person name="Liu H."/>
            <person name="Zhao H."/>
            <person name="Xu D."/>
            <person name="Zhang Y."/>
        </authorList>
    </citation>
    <scope>NUCLEOTIDE SEQUENCE [LARGE SCALE GENOMIC DNA]</scope>
    <source>
        <strain evidence="2">cv. Niubang</strain>
    </source>
</reference>
<gene>
    <name evidence="1" type="ORF">L6452_05716</name>
</gene>
<evidence type="ECO:0000313" key="2">
    <source>
        <dbReference type="Proteomes" id="UP001055879"/>
    </source>
</evidence>
<organism evidence="1 2">
    <name type="scientific">Arctium lappa</name>
    <name type="common">Greater burdock</name>
    <name type="synonym">Lappa major</name>
    <dbReference type="NCBI Taxonomy" id="4217"/>
    <lineage>
        <taxon>Eukaryota</taxon>
        <taxon>Viridiplantae</taxon>
        <taxon>Streptophyta</taxon>
        <taxon>Embryophyta</taxon>
        <taxon>Tracheophyta</taxon>
        <taxon>Spermatophyta</taxon>
        <taxon>Magnoliopsida</taxon>
        <taxon>eudicotyledons</taxon>
        <taxon>Gunneridae</taxon>
        <taxon>Pentapetalae</taxon>
        <taxon>asterids</taxon>
        <taxon>campanulids</taxon>
        <taxon>Asterales</taxon>
        <taxon>Asteraceae</taxon>
        <taxon>Carduoideae</taxon>
        <taxon>Cardueae</taxon>
        <taxon>Arctiinae</taxon>
        <taxon>Arctium</taxon>
    </lineage>
</organism>
<dbReference type="Proteomes" id="UP001055879">
    <property type="component" value="Linkage Group LG02"/>
</dbReference>
<dbReference type="EMBL" id="CM042048">
    <property type="protein sequence ID" value="KAI3758164.1"/>
    <property type="molecule type" value="Genomic_DNA"/>
</dbReference>
<accession>A0ACB9EGV0</accession>
<evidence type="ECO:0000313" key="1">
    <source>
        <dbReference type="EMBL" id="KAI3758164.1"/>
    </source>
</evidence>
<proteinExistence type="predicted"/>
<sequence>MFDEFTVDNNILCPSILSLGQTWLKFLVHFEFESPVIIGIVFFGSDTAIKGDIVKPTGSIVDLPLGKAMLGRVVDITMKGLIKGSQSLDMCT</sequence>
<comment type="caution">
    <text evidence="1">The sequence shown here is derived from an EMBL/GenBank/DDBJ whole genome shotgun (WGS) entry which is preliminary data.</text>
</comment>
<protein>
    <submittedName>
        <fullName evidence="1">Uncharacterized protein</fullName>
    </submittedName>
</protein>
<name>A0ACB9EGV0_ARCLA</name>
<keyword evidence="2" id="KW-1185">Reference proteome</keyword>
<reference evidence="1 2" key="2">
    <citation type="journal article" date="2022" name="Mol. Ecol. Resour.">
        <title>The genomes of chicory, endive, great burdock and yacon provide insights into Asteraceae paleo-polyploidization history and plant inulin production.</title>
        <authorList>
            <person name="Fan W."/>
            <person name="Wang S."/>
            <person name="Wang H."/>
            <person name="Wang A."/>
            <person name="Jiang F."/>
            <person name="Liu H."/>
            <person name="Zhao H."/>
            <person name="Xu D."/>
            <person name="Zhang Y."/>
        </authorList>
    </citation>
    <scope>NUCLEOTIDE SEQUENCE [LARGE SCALE GENOMIC DNA]</scope>
    <source>
        <strain evidence="2">cv. Niubang</strain>
    </source>
</reference>